<dbReference type="Gene3D" id="3.30.160.60">
    <property type="entry name" value="Classic Zinc Finger"/>
    <property type="match status" value="1"/>
</dbReference>
<organism evidence="12 13">
    <name type="scientific">Erythroxylum novogranatense</name>
    <dbReference type="NCBI Taxonomy" id="1862640"/>
    <lineage>
        <taxon>Eukaryota</taxon>
        <taxon>Viridiplantae</taxon>
        <taxon>Streptophyta</taxon>
        <taxon>Embryophyta</taxon>
        <taxon>Tracheophyta</taxon>
        <taxon>Spermatophyta</taxon>
        <taxon>Magnoliopsida</taxon>
        <taxon>eudicotyledons</taxon>
        <taxon>Gunneridae</taxon>
        <taxon>Pentapetalae</taxon>
        <taxon>rosids</taxon>
        <taxon>fabids</taxon>
        <taxon>Malpighiales</taxon>
        <taxon>Erythroxylaceae</taxon>
        <taxon>Erythroxylum</taxon>
    </lineage>
</organism>
<dbReference type="Pfam" id="PF21170">
    <property type="entry name" value="FAN1_TPR"/>
    <property type="match status" value="1"/>
</dbReference>
<feature type="domain" description="UBZ4-type" evidence="11">
    <location>
        <begin position="55"/>
        <end position="84"/>
    </location>
</feature>
<keyword evidence="8 9" id="KW-0234">DNA repair</keyword>
<dbReference type="SMART" id="SM00910">
    <property type="entry name" value="HIRAN"/>
    <property type="match status" value="1"/>
</dbReference>
<keyword evidence="10" id="KW-0464">Manganese</keyword>
<gene>
    <name evidence="12" type="ORF">K2173_003631</name>
</gene>
<dbReference type="GO" id="GO:0016818">
    <property type="term" value="F:hydrolase activity, acting on acid anhydrides, in phosphorus-containing anhydrides"/>
    <property type="evidence" value="ECO:0007669"/>
    <property type="project" value="InterPro"/>
</dbReference>
<dbReference type="PANTHER" id="PTHR15749">
    <property type="entry name" value="FANCONI-ASSOCIATED NUCLEASE 1"/>
    <property type="match status" value="1"/>
</dbReference>
<dbReference type="CDD" id="cd22326">
    <property type="entry name" value="FAN1-like"/>
    <property type="match status" value="1"/>
</dbReference>
<keyword evidence="4 9" id="KW-0863">Zinc-finger</keyword>
<dbReference type="Gene3D" id="3.30.70.2330">
    <property type="match status" value="1"/>
</dbReference>
<dbReference type="PROSITE" id="PS51908">
    <property type="entry name" value="ZF_UBZ4"/>
    <property type="match status" value="1"/>
</dbReference>
<evidence type="ECO:0000313" key="13">
    <source>
        <dbReference type="Proteomes" id="UP001159364"/>
    </source>
</evidence>
<comment type="cofactor">
    <cofactor evidence="10">
        <name>Mg(2+)</name>
        <dbReference type="ChEBI" id="CHEBI:18420"/>
    </cofactor>
    <cofactor evidence="10">
        <name>Mn(2+)</name>
        <dbReference type="ChEBI" id="CHEBI:29035"/>
    </cofactor>
</comment>
<evidence type="ECO:0000259" key="11">
    <source>
        <dbReference type="PROSITE" id="PS51908"/>
    </source>
</evidence>
<comment type="caution">
    <text evidence="12">The sequence shown here is derived from an EMBL/GenBank/DDBJ whole genome shotgun (WGS) entry which is preliminary data.</text>
</comment>
<evidence type="ECO:0000256" key="6">
    <source>
        <dbReference type="ARBA" id="ARBA00022833"/>
    </source>
</evidence>
<evidence type="ECO:0000256" key="8">
    <source>
        <dbReference type="ARBA" id="ARBA00023204"/>
    </source>
</evidence>
<dbReference type="GO" id="GO:0017108">
    <property type="term" value="F:5'-flap endonuclease activity"/>
    <property type="evidence" value="ECO:0007669"/>
    <property type="project" value="TreeGrafter"/>
</dbReference>
<dbReference type="InterPro" id="IPR049126">
    <property type="entry name" value="FAN1-like_TPR"/>
</dbReference>
<keyword evidence="13" id="KW-1185">Reference proteome</keyword>
<evidence type="ECO:0000256" key="4">
    <source>
        <dbReference type="ARBA" id="ARBA00022771"/>
    </source>
</evidence>
<keyword evidence="2 10" id="KW-0479">Metal-binding</keyword>
<dbReference type="AlphaFoldDB" id="A0AAV8TBY2"/>
<dbReference type="GO" id="GO:0004528">
    <property type="term" value="F:phosphodiesterase I activity"/>
    <property type="evidence" value="ECO:0007669"/>
    <property type="project" value="UniProtKB-EC"/>
</dbReference>
<dbReference type="EC" id="3.1.4.1" evidence="10"/>
<dbReference type="GO" id="GO:0036297">
    <property type="term" value="P:interstrand cross-link repair"/>
    <property type="evidence" value="ECO:0007669"/>
    <property type="project" value="InterPro"/>
</dbReference>
<evidence type="ECO:0000256" key="1">
    <source>
        <dbReference type="ARBA" id="ARBA00022722"/>
    </source>
</evidence>
<dbReference type="Proteomes" id="UP001159364">
    <property type="component" value="Linkage Group LG05"/>
</dbReference>
<keyword evidence="1 10" id="KW-0540">Nuclease</keyword>
<comment type="subcellular location">
    <subcellularLocation>
        <location evidence="10">Nucleus</location>
    </subcellularLocation>
</comment>
<dbReference type="SMART" id="SM00734">
    <property type="entry name" value="ZnF_Rad18"/>
    <property type="match status" value="1"/>
</dbReference>
<dbReference type="InterPro" id="IPR033315">
    <property type="entry name" value="Fan1-like"/>
</dbReference>
<comment type="similarity">
    <text evidence="10">Belongs to the FAN1 family.</text>
</comment>
<dbReference type="InterPro" id="IPR014905">
    <property type="entry name" value="HIRAN"/>
</dbReference>
<evidence type="ECO:0000313" key="12">
    <source>
        <dbReference type="EMBL" id="KAJ8763849.1"/>
    </source>
</evidence>
<name>A0AAV8TBY2_9ROSI</name>
<sequence length="916" mass="104009">MLNGRESLIRLVGKRRRFLPNRGSLLSTPISDEKCNLVESKVDGFKARENEEYVWVTCPVCGGRFRSEDDVMNSHLDACLSRRTKRKMTQRTLLNFNFTSQSLLPSSFCEIENNLVDDNDSSFCKIPLNRQTGLQGTLDGSNEELVDVDLSICRVGPSSLPLENEVTNCDVPMNVDAVTGVTLATFIVGRKFSCEKDLNTGEKICLLRDPNNAKDPNAIKVLSADSRCCKELGFLPRELAQFLSPMIDMYTLTFEGYVTSIPKHSFGAVPIQIVCCKVMAFDQKDSGGIEAFRFLWKNVIRVVESKNSYSPSTIRYQQNFCLLIEEVFKTNHHLFSNDDKSFMESFFSLPDDSQRLFVRLYTRKGPWFRMSSLSYPEILNFEQAIKELFEKGYACYFENSNGIQSNDIKEILDMLTLSELREIVSMIKSCTRGTRKQDLVASLFSCYEAGVCPFLCDAILKRTGSCVKISSKAESVVWRAERLFFLNGQQDLSAFLLVDLGIVKFPAYKCTITEPIFSSRSDLLAYEEAIEVAQVMDESLDKRNSESVLKCIEIANSRIPSFTPKASHSAPYELRPTFFSCFSATWVYSKVIFLGVSFLECERRYNEAVDLLKKLLDCFPCDGRRGNWILRLSIDLEHLGRQNESLSVAEEGLLDQWVRAGSRMALQRRVLRLGKPPRRWKVPSFANLVKRKIKEVHIKGRPLNSEAGLKSLFCGEDDKLCGVEQLALQYYAREGGWIGVHTESGIWLTIFALLMWDIIFSDVHNVFFNRFQTAPLDLETDNFYSARKSLIESHLQKIHDGMAEELIILSWEIHLGTACRGVNWDRHSLTELRAAVSCIGGPCLALLCRNLAQDYGSWSSGMPDLLLWRFHGEHGGEAKLVEVKGPRDHLSEQQRAWLLLLMDCGFNAEVFKVRTS</sequence>
<reference evidence="12 13" key="1">
    <citation type="submission" date="2021-09" db="EMBL/GenBank/DDBJ databases">
        <title>Genomic insights and catalytic innovation underlie evolution of tropane alkaloids biosynthesis.</title>
        <authorList>
            <person name="Wang Y.-J."/>
            <person name="Tian T."/>
            <person name="Huang J.-P."/>
            <person name="Huang S.-X."/>
        </authorList>
    </citation>
    <scope>NUCLEOTIDE SEQUENCE [LARGE SCALE GENOMIC DNA]</scope>
    <source>
        <strain evidence="12">KIB-2018</strain>
        <tissue evidence="12">Leaf</tissue>
    </source>
</reference>
<dbReference type="EMBL" id="JAIWQS010000005">
    <property type="protein sequence ID" value="KAJ8763849.1"/>
    <property type="molecule type" value="Genomic_DNA"/>
</dbReference>
<dbReference type="InterPro" id="IPR049125">
    <property type="entry name" value="FAN1-like_WH"/>
</dbReference>
<dbReference type="GO" id="GO:0008270">
    <property type="term" value="F:zinc ion binding"/>
    <property type="evidence" value="ECO:0007669"/>
    <property type="project" value="UniProtKB-KW"/>
</dbReference>
<accession>A0AAV8TBY2</accession>
<evidence type="ECO:0000256" key="2">
    <source>
        <dbReference type="ARBA" id="ARBA00022723"/>
    </source>
</evidence>
<dbReference type="GO" id="GO:0070336">
    <property type="term" value="F:flap-structured DNA binding"/>
    <property type="evidence" value="ECO:0007669"/>
    <property type="project" value="TreeGrafter"/>
</dbReference>
<proteinExistence type="inferred from homology"/>
<dbReference type="PANTHER" id="PTHR15749:SF4">
    <property type="entry name" value="FANCONI-ASSOCIATED NUCLEASE 1"/>
    <property type="match status" value="1"/>
</dbReference>
<evidence type="ECO:0000256" key="5">
    <source>
        <dbReference type="ARBA" id="ARBA00022801"/>
    </source>
</evidence>
<evidence type="ECO:0000256" key="10">
    <source>
        <dbReference type="RuleBase" id="RU365033"/>
    </source>
</evidence>
<dbReference type="GO" id="GO:0008409">
    <property type="term" value="F:5'-3' exonuclease activity"/>
    <property type="evidence" value="ECO:0007669"/>
    <property type="project" value="TreeGrafter"/>
</dbReference>
<keyword evidence="3 9" id="KW-0227">DNA damage</keyword>
<dbReference type="InterPro" id="IPR014883">
    <property type="entry name" value="VRR_NUC"/>
</dbReference>
<evidence type="ECO:0000256" key="9">
    <source>
        <dbReference type="PROSITE-ProRule" id="PRU01256"/>
    </source>
</evidence>
<keyword evidence="6" id="KW-0862">Zinc</keyword>
<comment type="catalytic activity">
    <reaction evidence="10">
        <text>Hydrolytically removes 5'-nucleotides successively from the 3'-hydroxy termini of 3'-hydroxy-terminated oligonucleotides.</text>
        <dbReference type="EC" id="3.1.4.1"/>
    </reaction>
</comment>
<dbReference type="Pfam" id="PF21315">
    <property type="entry name" value="FAN1_HTH"/>
    <property type="match status" value="1"/>
</dbReference>
<keyword evidence="7 10" id="KW-0460">Magnesium</keyword>
<evidence type="ECO:0000256" key="7">
    <source>
        <dbReference type="ARBA" id="ARBA00022842"/>
    </source>
</evidence>
<dbReference type="Pfam" id="PF08797">
    <property type="entry name" value="HIRAN"/>
    <property type="match status" value="1"/>
</dbReference>
<comment type="function">
    <text evidence="10">Nuclease required for the repair of DNA interstrand cross-links (ICL). Acts as a 5'-3' exonuclease that anchors at a cut end of DNA and cleaves DNA successively at every third nucleotide, allowing to excise an ICL from one strand through flanking incisions.</text>
</comment>
<keyword evidence="10" id="KW-0539">Nucleus</keyword>
<keyword evidence="5 10" id="KW-0378">Hydrolase</keyword>
<evidence type="ECO:0000256" key="3">
    <source>
        <dbReference type="ARBA" id="ARBA00022763"/>
    </source>
</evidence>
<dbReference type="GO" id="GO:0005634">
    <property type="term" value="C:nucleus"/>
    <property type="evidence" value="ECO:0007669"/>
    <property type="project" value="UniProtKB-SubCell"/>
</dbReference>
<dbReference type="InterPro" id="IPR006642">
    <property type="entry name" value="Rad18_UBZ4"/>
</dbReference>
<dbReference type="InterPro" id="IPR049132">
    <property type="entry name" value="FAN1-like_euk"/>
</dbReference>
<protein>
    <recommendedName>
        <fullName evidence="10">Fanconi-associated nuclease</fullName>
        <ecNumber evidence="10">3.1.4.1</ecNumber>
    </recommendedName>
</protein>
<dbReference type="SMART" id="SM00990">
    <property type="entry name" value="VRR_NUC"/>
    <property type="match status" value="1"/>
</dbReference>
<dbReference type="Pfam" id="PF08774">
    <property type="entry name" value="VRR_NUC"/>
    <property type="match status" value="1"/>
</dbReference>